<comment type="caution">
    <text evidence="1">The sequence shown here is derived from an EMBL/GenBank/DDBJ whole genome shotgun (WGS) entry which is preliminary data.</text>
</comment>
<dbReference type="AlphaFoldDB" id="A0A068RTE1"/>
<accession>A0A068RTE1</accession>
<organism evidence="1 2">
    <name type="scientific">Lichtheimia corymbifera JMRC:FSU:9682</name>
    <dbReference type="NCBI Taxonomy" id="1263082"/>
    <lineage>
        <taxon>Eukaryota</taxon>
        <taxon>Fungi</taxon>
        <taxon>Fungi incertae sedis</taxon>
        <taxon>Mucoromycota</taxon>
        <taxon>Mucoromycotina</taxon>
        <taxon>Mucoromycetes</taxon>
        <taxon>Mucorales</taxon>
        <taxon>Lichtheimiaceae</taxon>
        <taxon>Lichtheimia</taxon>
    </lineage>
</organism>
<proteinExistence type="predicted"/>
<name>A0A068RTE1_9FUNG</name>
<dbReference type="VEuPathDB" id="FungiDB:LCOR_04787.1"/>
<dbReference type="Proteomes" id="UP000027586">
    <property type="component" value="Unassembled WGS sequence"/>
</dbReference>
<sequence length="170" mass="19771">MTSTNDPNYNDDELIRLLELQRREYQRFYEGGETFDLDDIDREEHRHRGLKRPPVPDMRFEPQFNNTIAALQKSGASPTKIFVHGVIINQFIMPFINGFSWCLASHLWQWWRVRSKLPRPASSSSSSSSSSFLRGLKYGIAKWFRNAYATFVHLPALTTEPAAAYQQHSY</sequence>
<evidence type="ECO:0000313" key="2">
    <source>
        <dbReference type="Proteomes" id="UP000027586"/>
    </source>
</evidence>
<protein>
    <submittedName>
        <fullName evidence="1">Uncharacterized protein</fullName>
    </submittedName>
</protein>
<keyword evidence="2" id="KW-1185">Reference proteome</keyword>
<gene>
    <name evidence="1" type="ORF">LCOR_04787.1</name>
</gene>
<dbReference type="OrthoDB" id="2430343at2759"/>
<evidence type="ECO:0000313" key="1">
    <source>
        <dbReference type="EMBL" id="CDH53438.1"/>
    </source>
</evidence>
<dbReference type="EMBL" id="CBTN010000017">
    <property type="protein sequence ID" value="CDH53438.1"/>
    <property type="molecule type" value="Genomic_DNA"/>
</dbReference>
<reference evidence="1" key="1">
    <citation type="submission" date="2013-08" db="EMBL/GenBank/DDBJ databases">
        <title>Gene expansion shapes genome architecture in the human pathogen Lichtheimia corymbifera: an evolutionary genomics analysis in the ancient terrestrial Mucorales (Mucoromycotina).</title>
        <authorList>
            <person name="Schwartze V.U."/>
            <person name="Winter S."/>
            <person name="Shelest E."/>
            <person name="Marcet-Houben M."/>
            <person name="Horn F."/>
            <person name="Wehner S."/>
            <person name="Hoffmann K."/>
            <person name="Riege K."/>
            <person name="Sammeth M."/>
            <person name="Nowrousian M."/>
            <person name="Valiante V."/>
            <person name="Linde J."/>
            <person name="Jacobsen I.D."/>
            <person name="Marz M."/>
            <person name="Brakhage A.A."/>
            <person name="Gabaldon T."/>
            <person name="Bocker S."/>
            <person name="Voigt K."/>
        </authorList>
    </citation>
    <scope>NUCLEOTIDE SEQUENCE [LARGE SCALE GENOMIC DNA]</scope>
    <source>
        <strain evidence="1">FSU 9682</strain>
    </source>
</reference>